<name>A0ABC8TED8_9AQUA</name>
<proteinExistence type="predicted"/>
<protein>
    <submittedName>
        <fullName evidence="1">Uncharacterized protein</fullName>
    </submittedName>
</protein>
<evidence type="ECO:0000313" key="1">
    <source>
        <dbReference type="EMBL" id="CAK9166261.1"/>
    </source>
</evidence>
<feature type="non-terminal residue" evidence="1">
    <location>
        <position position="1"/>
    </location>
</feature>
<dbReference type="Proteomes" id="UP001642360">
    <property type="component" value="Unassembled WGS sequence"/>
</dbReference>
<gene>
    <name evidence="1" type="ORF">ILEXP_LOCUS35469</name>
</gene>
<keyword evidence="2" id="KW-1185">Reference proteome</keyword>
<accession>A0ABC8TED8</accession>
<feature type="non-terminal residue" evidence="1">
    <location>
        <position position="52"/>
    </location>
</feature>
<reference evidence="1 2" key="1">
    <citation type="submission" date="2024-02" db="EMBL/GenBank/DDBJ databases">
        <authorList>
            <person name="Vignale AGUSTIN F."/>
            <person name="Sosa J E."/>
            <person name="Modenutti C."/>
        </authorList>
    </citation>
    <scope>NUCLEOTIDE SEQUENCE [LARGE SCALE GENOMIC DNA]</scope>
</reference>
<dbReference type="EMBL" id="CAUOFW020004568">
    <property type="protein sequence ID" value="CAK9166261.1"/>
    <property type="molecule type" value="Genomic_DNA"/>
</dbReference>
<organism evidence="1 2">
    <name type="scientific">Ilex paraguariensis</name>
    <name type="common">yerba mate</name>
    <dbReference type="NCBI Taxonomy" id="185542"/>
    <lineage>
        <taxon>Eukaryota</taxon>
        <taxon>Viridiplantae</taxon>
        <taxon>Streptophyta</taxon>
        <taxon>Embryophyta</taxon>
        <taxon>Tracheophyta</taxon>
        <taxon>Spermatophyta</taxon>
        <taxon>Magnoliopsida</taxon>
        <taxon>eudicotyledons</taxon>
        <taxon>Gunneridae</taxon>
        <taxon>Pentapetalae</taxon>
        <taxon>asterids</taxon>
        <taxon>campanulids</taxon>
        <taxon>Aquifoliales</taxon>
        <taxon>Aquifoliaceae</taxon>
        <taxon>Ilex</taxon>
    </lineage>
</organism>
<dbReference type="AlphaFoldDB" id="A0ABC8TED8"/>
<evidence type="ECO:0000313" key="2">
    <source>
        <dbReference type="Proteomes" id="UP001642360"/>
    </source>
</evidence>
<sequence length="52" mass="5977">DGSQRISRFQKSEIDTHLIQELILINCKVMEEIINWKELAAGSFAFGNLQKL</sequence>
<comment type="caution">
    <text evidence="1">The sequence shown here is derived from an EMBL/GenBank/DDBJ whole genome shotgun (WGS) entry which is preliminary data.</text>
</comment>